<dbReference type="EMBL" id="UGHJ01000001">
    <property type="protein sequence ID" value="STO68883.1"/>
    <property type="molecule type" value="Genomic_DNA"/>
</dbReference>
<accession>A0A1V4B173</accession>
<dbReference type="InterPro" id="IPR009228">
    <property type="entry name" value="Capsid_scaffold_GpO"/>
</dbReference>
<protein>
    <submittedName>
        <fullName evidence="3">Phage capsid scaffolding</fullName>
    </submittedName>
</protein>
<keyword evidence="1" id="KW-0175">Coiled coil</keyword>
<evidence type="ECO:0000313" key="5">
    <source>
        <dbReference type="Proteomes" id="UP000254329"/>
    </source>
</evidence>
<feature type="region of interest" description="Disordered" evidence="2">
    <location>
        <begin position="254"/>
        <end position="276"/>
    </location>
</feature>
<organism evidence="3 5">
    <name type="scientific">Canicola haemoglobinophilus</name>
    <dbReference type="NCBI Taxonomy" id="733"/>
    <lineage>
        <taxon>Bacteria</taxon>
        <taxon>Pseudomonadati</taxon>
        <taxon>Pseudomonadota</taxon>
        <taxon>Gammaproteobacteria</taxon>
        <taxon>Pasteurellales</taxon>
        <taxon>Pasteurellaceae</taxon>
        <taxon>Canicola</taxon>
    </lineage>
</organism>
<proteinExistence type="predicted"/>
<evidence type="ECO:0000313" key="6">
    <source>
        <dbReference type="Proteomes" id="UP000254496"/>
    </source>
</evidence>
<name>A0A1V4B173_9PAST</name>
<dbReference type="Proteomes" id="UP000254496">
    <property type="component" value="Unassembled WGS sequence"/>
</dbReference>
<evidence type="ECO:0000313" key="3">
    <source>
        <dbReference type="EMBL" id="STO60182.1"/>
    </source>
</evidence>
<dbReference type="STRING" id="733.B0186_05610"/>
<dbReference type="Pfam" id="PF05929">
    <property type="entry name" value="Phage_GPO"/>
    <property type="match status" value="1"/>
</dbReference>
<reference evidence="5 6" key="1">
    <citation type="submission" date="2018-06" db="EMBL/GenBank/DDBJ databases">
        <authorList>
            <consortium name="Pathogen Informatics"/>
            <person name="Doyle S."/>
        </authorList>
    </citation>
    <scope>NUCLEOTIDE SEQUENCE [LARGE SCALE GENOMIC DNA]</scope>
    <source>
        <strain evidence="3 5">NCTC1659</strain>
        <strain evidence="4 6">NCTC8540</strain>
    </source>
</reference>
<evidence type="ECO:0000256" key="2">
    <source>
        <dbReference type="SAM" id="MobiDB-lite"/>
    </source>
</evidence>
<dbReference type="RefSeq" id="WP_078218392.1">
    <property type="nucleotide sequence ID" value="NZ_MUXZ01000016.1"/>
</dbReference>
<dbReference type="OrthoDB" id="5625143at2"/>
<dbReference type="EMBL" id="UGHF01000001">
    <property type="protein sequence ID" value="STO60182.1"/>
    <property type="molecule type" value="Genomic_DNA"/>
</dbReference>
<gene>
    <name evidence="3" type="ORF">NCTC1659_01454</name>
    <name evidence="4" type="ORF">NCTC8540_01401</name>
</gene>
<evidence type="ECO:0000313" key="4">
    <source>
        <dbReference type="EMBL" id="STO68883.1"/>
    </source>
</evidence>
<feature type="coiled-coil region" evidence="1">
    <location>
        <begin position="206"/>
        <end position="254"/>
    </location>
</feature>
<evidence type="ECO:0000256" key="1">
    <source>
        <dbReference type="SAM" id="Coils"/>
    </source>
</evidence>
<sequence length="276" mass="31515">MFKKFKSRWFVVATEGATTDGRNIARVWIEQMAESYNPKTYGARINLDHIKTWLYRKDEPHAQAYGDVLALKTQENEEGKLQLLAQIDPTDDLIALNNKRQKVYTSIEVDTNFGETGKAYLVGLAVTDNPASLGTEMLQFAATAQANPFNARKLKADNLFTEAVETILEFNEVEPEKPSLFERIAAMFGQRERTEQQRFADVDNAVMLLSEEVQNISQKYTALETENQTLKQRLDEYSAKITEHSEKFAELEKQPAENYRKRPLANGDSVNDGRFF</sequence>
<dbReference type="AlphaFoldDB" id="A0A1V4B173"/>
<dbReference type="Proteomes" id="UP000254329">
    <property type="component" value="Unassembled WGS sequence"/>
</dbReference>
<keyword evidence="5" id="KW-1185">Reference proteome</keyword>